<evidence type="ECO:0000313" key="3">
    <source>
        <dbReference type="Proteomes" id="UP001589862"/>
    </source>
</evidence>
<gene>
    <name evidence="2" type="ORF">ACFFFR_06990</name>
</gene>
<evidence type="ECO:0000313" key="2">
    <source>
        <dbReference type="EMBL" id="MFC0582126.1"/>
    </source>
</evidence>
<dbReference type="RefSeq" id="WP_377459065.1">
    <property type="nucleotide sequence ID" value="NZ_JBHLUB010000029.1"/>
</dbReference>
<proteinExistence type="predicted"/>
<keyword evidence="3" id="KW-1185">Reference proteome</keyword>
<comment type="caution">
    <text evidence="2">The sequence shown here is derived from an EMBL/GenBank/DDBJ whole genome shotgun (WGS) entry which is preliminary data.</text>
</comment>
<keyword evidence="1" id="KW-0472">Membrane</keyword>
<name>A0ABV6PBZ9_9MICC</name>
<protein>
    <recommendedName>
        <fullName evidence="4">DUF4190 domain-containing protein</fullName>
    </recommendedName>
</protein>
<organism evidence="2 3">
    <name type="scientific">Micrococcoides hystricis</name>
    <dbReference type="NCBI Taxonomy" id="1572761"/>
    <lineage>
        <taxon>Bacteria</taxon>
        <taxon>Bacillati</taxon>
        <taxon>Actinomycetota</taxon>
        <taxon>Actinomycetes</taxon>
        <taxon>Micrococcales</taxon>
        <taxon>Micrococcaceae</taxon>
        <taxon>Micrococcoides</taxon>
    </lineage>
</organism>
<reference evidence="2 3" key="1">
    <citation type="submission" date="2024-09" db="EMBL/GenBank/DDBJ databases">
        <authorList>
            <person name="Sun Q."/>
            <person name="Mori K."/>
        </authorList>
    </citation>
    <scope>NUCLEOTIDE SEQUENCE [LARGE SCALE GENOMIC DNA]</scope>
    <source>
        <strain evidence="2 3">NCAIM B.02604</strain>
    </source>
</reference>
<feature type="transmembrane region" description="Helical" evidence="1">
    <location>
        <begin position="85"/>
        <end position="104"/>
    </location>
</feature>
<feature type="transmembrane region" description="Helical" evidence="1">
    <location>
        <begin position="34"/>
        <end position="53"/>
    </location>
</feature>
<dbReference type="EMBL" id="JBHLUB010000029">
    <property type="protein sequence ID" value="MFC0582126.1"/>
    <property type="molecule type" value="Genomic_DNA"/>
</dbReference>
<evidence type="ECO:0000256" key="1">
    <source>
        <dbReference type="SAM" id="Phobius"/>
    </source>
</evidence>
<keyword evidence="1" id="KW-1133">Transmembrane helix</keyword>
<evidence type="ECO:0008006" key="4">
    <source>
        <dbReference type="Google" id="ProtNLM"/>
    </source>
</evidence>
<accession>A0ABV6PBZ9</accession>
<sequence length="141" mass="14786">MTTSPPPYQPGGFQPGLYPPNHHPMGRQQQVKKINGVGLVALILGVVVILLAVVSIAPLLAVIVAGVAIIVGIVAVALRNRAKGTAIAGPIWAGIGLVLMPILHPPSLFRHLRWEAAAPFLRDRLQGVLRENGPSVLPTGS</sequence>
<dbReference type="Proteomes" id="UP001589862">
    <property type="component" value="Unassembled WGS sequence"/>
</dbReference>
<keyword evidence="1" id="KW-0812">Transmembrane</keyword>
<feature type="transmembrane region" description="Helical" evidence="1">
    <location>
        <begin position="59"/>
        <end position="78"/>
    </location>
</feature>